<proteinExistence type="predicted"/>
<dbReference type="AlphaFoldDB" id="A0AAN7IPM1"/>
<organism evidence="2 3">
    <name type="scientific">Quercus rubra</name>
    <name type="common">Northern red oak</name>
    <name type="synonym">Quercus borealis</name>
    <dbReference type="NCBI Taxonomy" id="3512"/>
    <lineage>
        <taxon>Eukaryota</taxon>
        <taxon>Viridiplantae</taxon>
        <taxon>Streptophyta</taxon>
        <taxon>Embryophyta</taxon>
        <taxon>Tracheophyta</taxon>
        <taxon>Spermatophyta</taxon>
        <taxon>Magnoliopsida</taxon>
        <taxon>eudicotyledons</taxon>
        <taxon>Gunneridae</taxon>
        <taxon>Pentapetalae</taxon>
        <taxon>rosids</taxon>
        <taxon>fabids</taxon>
        <taxon>Fagales</taxon>
        <taxon>Fagaceae</taxon>
        <taxon>Quercus</taxon>
    </lineage>
</organism>
<accession>A0AAN7IPM1</accession>
<comment type="caution">
    <text evidence="2">The sequence shown here is derived from an EMBL/GenBank/DDBJ whole genome shotgun (WGS) entry which is preliminary data.</text>
</comment>
<dbReference type="EMBL" id="JAXUIC010000006">
    <property type="protein sequence ID" value="KAK4585069.1"/>
    <property type="molecule type" value="Genomic_DNA"/>
</dbReference>
<keyword evidence="3" id="KW-1185">Reference proteome</keyword>
<name>A0AAN7IPM1_QUERU</name>
<dbReference type="PANTHER" id="PTHR35167:SF12">
    <property type="match status" value="1"/>
</dbReference>
<evidence type="ECO:0000313" key="2">
    <source>
        <dbReference type="EMBL" id="KAK4585069.1"/>
    </source>
</evidence>
<dbReference type="PANTHER" id="PTHR35167">
    <property type="entry name" value="OS05G0216466 PROTEIN"/>
    <property type="match status" value="1"/>
</dbReference>
<reference evidence="2 3" key="1">
    <citation type="journal article" date="2023" name="G3 (Bethesda)">
        <title>A haplotype-resolved chromosome-scale genome for Quercus rubra L. provides insights into the genetics of adaptive traits for red oak species.</title>
        <authorList>
            <person name="Kapoor B."/>
            <person name="Jenkins J."/>
            <person name="Schmutz J."/>
            <person name="Zhebentyayeva T."/>
            <person name="Kuelheim C."/>
            <person name="Coggeshall M."/>
            <person name="Heim C."/>
            <person name="Lasky J.R."/>
            <person name="Leites L."/>
            <person name="Islam-Faridi N."/>
            <person name="Romero-Severson J."/>
            <person name="DeLeo V.L."/>
            <person name="Lucas S.M."/>
            <person name="Lazic D."/>
            <person name="Gailing O."/>
            <person name="Carlson J."/>
            <person name="Staton M."/>
        </authorList>
    </citation>
    <scope>NUCLEOTIDE SEQUENCE [LARGE SCALE GENOMIC DNA]</scope>
    <source>
        <strain evidence="2">Pseudo-F2</strain>
    </source>
</reference>
<feature type="compositionally biased region" description="Basic and acidic residues" evidence="1">
    <location>
        <begin position="38"/>
        <end position="48"/>
    </location>
</feature>
<gene>
    <name evidence="2" type="ORF">RGQ29_022656</name>
</gene>
<protein>
    <submittedName>
        <fullName evidence="2">Uncharacterized protein</fullName>
    </submittedName>
</protein>
<evidence type="ECO:0000313" key="3">
    <source>
        <dbReference type="Proteomes" id="UP001324115"/>
    </source>
</evidence>
<feature type="region of interest" description="Disordered" evidence="1">
    <location>
        <begin position="30"/>
        <end position="55"/>
    </location>
</feature>
<dbReference type="Proteomes" id="UP001324115">
    <property type="component" value="Unassembled WGS sequence"/>
</dbReference>
<evidence type="ECO:0000256" key="1">
    <source>
        <dbReference type="SAM" id="MobiDB-lite"/>
    </source>
</evidence>
<sequence length="111" mass="12647">MAEFLSTTSKTNSQKGLTELDMAAAQQLMQLSDEDSNNDEKRCSKRDSDDDQSQSEITSALIEAIFGKEDKEVYRPKKRRYRSLVSIYTTTKPVNARFQKKVRSYNNGVLA</sequence>